<dbReference type="PRINTS" id="PR00032">
    <property type="entry name" value="HTHARAC"/>
</dbReference>
<comment type="caution">
    <text evidence="6">The sequence shown here is derived from an EMBL/GenBank/DDBJ whole genome shotgun (WGS) entry which is preliminary data.</text>
</comment>
<keyword evidence="4" id="KW-1133">Transmembrane helix</keyword>
<dbReference type="RefSeq" id="WP_045026418.1">
    <property type="nucleotide sequence ID" value="NZ_JRHC01000001.1"/>
</dbReference>
<gene>
    <name evidence="6" type="ORF">LH29_05485</name>
</gene>
<dbReference type="PROSITE" id="PS00041">
    <property type="entry name" value="HTH_ARAC_FAMILY_1"/>
    <property type="match status" value="1"/>
</dbReference>
<feature type="transmembrane region" description="Helical" evidence="4">
    <location>
        <begin position="209"/>
        <end position="230"/>
    </location>
</feature>
<dbReference type="Proteomes" id="UP000032544">
    <property type="component" value="Unassembled WGS sequence"/>
</dbReference>
<dbReference type="InterPro" id="IPR020449">
    <property type="entry name" value="Tscrpt_reg_AraC-type_HTH"/>
</dbReference>
<dbReference type="STRING" id="1544798.LH29_05485"/>
<evidence type="ECO:0000256" key="4">
    <source>
        <dbReference type="SAM" id="Phobius"/>
    </source>
</evidence>
<dbReference type="GO" id="GO:0003700">
    <property type="term" value="F:DNA-binding transcription factor activity"/>
    <property type="evidence" value="ECO:0007669"/>
    <property type="project" value="InterPro"/>
</dbReference>
<feature type="transmembrane region" description="Helical" evidence="4">
    <location>
        <begin position="103"/>
        <end position="120"/>
    </location>
</feature>
<accession>A0A0D8JEC1</accession>
<dbReference type="EMBL" id="JRHC01000001">
    <property type="protein sequence ID" value="KJF44886.1"/>
    <property type="molecule type" value="Genomic_DNA"/>
</dbReference>
<dbReference type="PATRIC" id="fig|1544798.3.peg.1107"/>
<keyword evidence="3" id="KW-0804">Transcription</keyword>
<dbReference type="InterPro" id="IPR009057">
    <property type="entry name" value="Homeodomain-like_sf"/>
</dbReference>
<keyword evidence="4" id="KW-0472">Membrane</keyword>
<dbReference type="InterPro" id="IPR018062">
    <property type="entry name" value="HTH_AraC-typ_CS"/>
</dbReference>
<dbReference type="PROSITE" id="PS01124">
    <property type="entry name" value="HTH_ARAC_FAMILY_2"/>
    <property type="match status" value="1"/>
</dbReference>
<keyword evidence="7" id="KW-1185">Reference proteome</keyword>
<evidence type="ECO:0000256" key="3">
    <source>
        <dbReference type="ARBA" id="ARBA00023163"/>
    </source>
</evidence>
<reference evidence="6 7" key="1">
    <citation type="submission" date="2014-09" db="EMBL/GenBank/DDBJ databases">
        <title>Draft Genome Sequence of Draconibacterium sp. JN14CK-3.</title>
        <authorList>
            <person name="Dong C."/>
            <person name="Lai Q."/>
            <person name="Shao Z."/>
        </authorList>
    </citation>
    <scope>NUCLEOTIDE SEQUENCE [LARGE SCALE GENOMIC DNA]</scope>
    <source>
        <strain evidence="6 7">JN14CK-3</strain>
    </source>
</reference>
<evidence type="ECO:0000256" key="2">
    <source>
        <dbReference type="ARBA" id="ARBA00023125"/>
    </source>
</evidence>
<feature type="transmembrane region" description="Helical" evidence="4">
    <location>
        <begin position="132"/>
        <end position="153"/>
    </location>
</feature>
<sequence>MEITFLNAIELLAGFQAFLFAIYLLFNKEGKKLSNYFIAIFIVLLAYNVLDFFADLILNRWSENITALLQILIYLAAPAFFLHVKTSLFPNYRLKTKDLLHTIPFFILLGIVISLIIIENMQGSVPAKTERIIGLCFYAVLYLQTFLYLYFSYRQLKNHKEIFFENYSNTNTNRYGYISNLILFVAVLYSLSMVNIITRWVFQLESFSFISYVVITAVLILFCWLIILGLRSPQLFIDETEAQPAVQKLVKQNAGNSALKPEEENNELIERVNQYMKEKEPFLDASLTLHSLAQKTGILSRELSILINHHLNKHFFDFVNEYRIEKAMELLAAPDRKEYTVLEILYEVGFNSKSSFNTAFKKHTGLTPTEYRRKNKVSVT</sequence>
<evidence type="ECO:0000256" key="1">
    <source>
        <dbReference type="ARBA" id="ARBA00023015"/>
    </source>
</evidence>
<dbReference type="GO" id="GO:0043565">
    <property type="term" value="F:sequence-specific DNA binding"/>
    <property type="evidence" value="ECO:0007669"/>
    <property type="project" value="InterPro"/>
</dbReference>
<evidence type="ECO:0000259" key="5">
    <source>
        <dbReference type="PROSITE" id="PS01124"/>
    </source>
</evidence>
<dbReference type="OrthoDB" id="5492415at2"/>
<dbReference type="SUPFAM" id="SSF46689">
    <property type="entry name" value="Homeodomain-like"/>
    <property type="match status" value="1"/>
</dbReference>
<protein>
    <recommendedName>
        <fullName evidence="5">HTH araC/xylS-type domain-containing protein</fullName>
    </recommendedName>
</protein>
<dbReference type="Gene3D" id="1.10.10.60">
    <property type="entry name" value="Homeodomain-like"/>
    <property type="match status" value="2"/>
</dbReference>
<feature type="domain" description="HTH araC/xylS-type" evidence="5">
    <location>
        <begin position="266"/>
        <end position="374"/>
    </location>
</feature>
<organism evidence="6 7">
    <name type="scientific">Draconibacterium sediminis</name>
    <dbReference type="NCBI Taxonomy" id="1544798"/>
    <lineage>
        <taxon>Bacteria</taxon>
        <taxon>Pseudomonadati</taxon>
        <taxon>Bacteroidota</taxon>
        <taxon>Bacteroidia</taxon>
        <taxon>Marinilabiliales</taxon>
        <taxon>Prolixibacteraceae</taxon>
        <taxon>Draconibacterium</taxon>
    </lineage>
</organism>
<dbReference type="PANTHER" id="PTHR43280">
    <property type="entry name" value="ARAC-FAMILY TRANSCRIPTIONAL REGULATOR"/>
    <property type="match status" value="1"/>
</dbReference>
<keyword evidence="4" id="KW-0812">Transmembrane</keyword>
<evidence type="ECO:0000313" key="7">
    <source>
        <dbReference type="Proteomes" id="UP000032544"/>
    </source>
</evidence>
<name>A0A0D8JEC1_9BACT</name>
<keyword evidence="2" id="KW-0238">DNA-binding</keyword>
<feature type="transmembrane region" description="Helical" evidence="4">
    <location>
        <begin position="33"/>
        <end position="53"/>
    </location>
</feature>
<feature type="transmembrane region" description="Helical" evidence="4">
    <location>
        <begin position="65"/>
        <end position="82"/>
    </location>
</feature>
<dbReference type="AlphaFoldDB" id="A0A0D8JEC1"/>
<feature type="transmembrane region" description="Helical" evidence="4">
    <location>
        <begin position="6"/>
        <end position="26"/>
    </location>
</feature>
<keyword evidence="1" id="KW-0805">Transcription regulation</keyword>
<dbReference type="SMART" id="SM00342">
    <property type="entry name" value="HTH_ARAC"/>
    <property type="match status" value="1"/>
</dbReference>
<dbReference type="InterPro" id="IPR018060">
    <property type="entry name" value="HTH_AraC"/>
</dbReference>
<proteinExistence type="predicted"/>
<dbReference type="PANTHER" id="PTHR43280:SF29">
    <property type="entry name" value="ARAC-FAMILY TRANSCRIPTIONAL REGULATOR"/>
    <property type="match status" value="1"/>
</dbReference>
<dbReference type="Pfam" id="PF12833">
    <property type="entry name" value="HTH_18"/>
    <property type="match status" value="1"/>
</dbReference>
<evidence type="ECO:0000313" key="6">
    <source>
        <dbReference type="EMBL" id="KJF44886.1"/>
    </source>
</evidence>
<feature type="transmembrane region" description="Helical" evidence="4">
    <location>
        <begin position="174"/>
        <end position="197"/>
    </location>
</feature>